<gene>
    <name evidence="1" type="ORF">WKI58_08445</name>
</gene>
<accession>A0ACC6QDV8</accession>
<comment type="caution">
    <text evidence="1">The sequence shown here is derived from an EMBL/GenBank/DDBJ whole genome shotgun (WGS) entry which is preliminary data.</text>
</comment>
<evidence type="ECO:0000313" key="1">
    <source>
        <dbReference type="EMBL" id="MEJ8656554.1"/>
    </source>
</evidence>
<name>A0ACC6QDV8_9ACTN</name>
<protein>
    <submittedName>
        <fullName evidence="1">Uncharacterized protein</fullName>
    </submittedName>
</protein>
<evidence type="ECO:0000313" key="2">
    <source>
        <dbReference type="Proteomes" id="UP001375539"/>
    </source>
</evidence>
<sequence>MRNRDTDTSRDTQAGGLTTDDLAHPRSTAATEQPPPAYPGEATPDTAGRAPEAAPEEAPEAASDLAPEPAPEPAATDGQPLIPAEAAEDYRDRWQEIQGTFVDDPKDSVRAADALVAEVIQSLAATFADNKQDLEAQWSRGEEIETEGLRVALQRYRTFFNQLLHA</sequence>
<reference evidence="1" key="1">
    <citation type="submission" date="2024-03" db="EMBL/GenBank/DDBJ databases">
        <title>Novel Streptomyces species of biotechnological and ecological value are a feature of Machair soil.</title>
        <authorList>
            <person name="Prole J.R."/>
            <person name="Goodfellow M."/>
            <person name="Allenby N."/>
            <person name="Ward A.C."/>
        </authorList>
    </citation>
    <scope>NUCLEOTIDE SEQUENCE</scope>
    <source>
        <strain evidence="1">MS1.AVA.4</strain>
    </source>
</reference>
<organism evidence="1 2">
    <name type="scientific">Streptomyces pratisoli</name>
    <dbReference type="NCBI Taxonomy" id="3139917"/>
    <lineage>
        <taxon>Bacteria</taxon>
        <taxon>Bacillati</taxon>
        <taxon>Actinomycetota</taxon>
        <taxon>Actinomycetes</taxon>
        <taxon>Kitasatosporales</taxon>
        <taxon>Streptomycetaceae</taxon>
        <taxon>Streptomyces</taxon>
    </lineage>
</organism>
<dbReference type="EMBL" id="JBBKAI010000002">
    <property type="protein sequence ID" value="MEJ8656554.1"/>
    <property type="molecule type" value="Genomic_DNA"/>
</dbReference>
<proteinExistence type="predicted"/>
<keyword evidence="2" id="KW-1185">Reference proteome</keyword>
<dbReference type="Proteomes" id="UP001375539">
    <property type="component" value="Unassembled WGS sequence"/>
</dbReference>